<dbReference type="Proteomes" id="UP000544331">
    <property type="component" value="Unassembled WGS sequence"/>
</dbReference>
<feature type="domain" description="DUF6546" evidence="1">
    <location>
        <begin position="278"/>
        <end position="499"/>
    </location>
</feature>
<proteinExistence type="predicted"/>
<reference evidence="2 3" key="1">
    <citation type="submission" date="2020-05" db="EMBL/GenBank/DDBJ databases">
        <title>Identification and distribution of gene clusters putatively required for synthesis of sphingolipid metabolism inhibitors in phylogenetically diverse species of the filamentous fungus Fusarium.</title>
        <authorList>
            <person name="Kim H.-S."/>
            <person name="Busman M."/>
            <person name="Brown D.W."/>
            <person name="Divon H."/>
            <person name="Uhlig S."/>
            <person name="Proctor R.H."/>
        </authorList>
    </citation>
    <scope>NUCLEOTIDE SEQUENCE [LARGE SCALE GENOMIC DNA]</scope>
    <source>
        <strain evidence="2 3">NRRL 66235</strain>
    </source>
</reference>
<dbReference type="InterPro" id="IPR046676">
    <property type="entry name" value="DUF6546"/>
</dbReference>
<organism evidence="2 3">
    <name type="scientific">Fusarium mundagurra</name>
    <dbReference type="NCBI Taxonomy" id="1567541"/>
    <lineage>
        <taxon>Eukaryota</taxon>
        <taxon>Fungi</taxon>
        <taxon>Dikarya</taxon>
        <taxon>Ascomycota</taxon>
        <taxon>Pezizomycotina</taxon>
        <taxon>Sordariomycetes</taxon>
        <taxon>Hypocreomycetidae</taxon>
        <taxon>Hypocreales</taxon>
        <taxon>Nectriaceae</taxon>
        <taxon>Fusarium</taxon>
        <taxon>Fusarium fujikuroi species complex</taxon>
    </lineage>
</organism>
<dbReference type="EMBL" id="JAAOAN010000046">
    <property type="protein sequence ID" value="KAF5724097.1"/>
    <property type="molecule type" value="Genomic_DNA"/>
</dbReference>
<keyword evidence="3" id="KW-1185">Reference proteome</keyword>
<protein>
    <recommendedName>
        <fullName evidence="1">DUF6546 domain-containing protein</fullName>
    </recommendedName>
</protein>
<sequence length="531" mass="60980">MVTLRSHTRARKARRSSWAFLPQDIRRMILEEISRKRRWSCASTICKEWHAIVASKNLNRLELNRASAEGLKTIILQRHLIRRIYLNIELPFYKCRQCRGRSSSIEPVKLTEEALQKLSKALAAWEPTHHITLELNAYSPSDLDHCFKNYLYGFKHENDGNLLEKQKALDDPNHGWVKGKQVRPPTTAAIQQLFRTVIAKVGGKGPPKVPAVKGVVIRRQMRGEIDRVALSKLLKQFPNLESINYEPWRVLFRVPNLPGSSYWFPHDQRLQEGLPTWPQHVRSVTIFENFNEQIMEAIRSNMNSTISSTSMQIETRRRTKYELGEAFAVKSRSLEHLSVSFMIDARDFFTSCKTIIDWPQLRSLILTTPLMTKGSRGRISDFLVNAGQVAQKMQHLKSLAIWHCSHNEASAVVFQKNEDGGRKVHGSATLTWRGTRDFDFSEEVVEAWQKVVCTCNSRQGSVGQCNSHQLLCKIERVESEIISHGDAIHHLRLPDGVIDPTSLWQIRQEGILQREAWTVDAQPLDESEEDP</sequence>
<dbReference type="Pfam" id="PF20183">
    <property type="entry name" value="DUF6546"/>
    <property type="match status" value="1"/>
</dbReference>
<gene>
    <name evidence="2" type="ORF">FMUND_1162</name>
</gene>
<evidence type="ECO:0000259" key="1">
    <source>
        <dbReference type="Pfam" id="PF20183"/>
    </source>
</evidence>
<accession>A0A8H5Z747</accession>
<evidence type="ECO:0000313" key="3">
    <source>
        <dbReference type="Proteomes" id="UP000544331"/>
    </source>
</evidence>
<dbReference type="OrthoDB" id="4802432at2759"/>
<comment type="caution">
    <text evidence="2">The sequence shown here is derived from an EMBL/GenBank/DDBJ whole genome shotgun (WGS) entry which is preliminary data.</text>
</comment>
<name>A0A8H5Z747_9HYPO</name>
<evidence type="ECO:0000313" key="2">
    <source>
        <dbReference type="EMBL" id="KAF5724097.1"/>
    </source>
</evidence>
<dbReference type="AlphaFoldDB" id="A0A8H5Z747"/>